<dbReference type="AlphaFoldDB" id="A0A4P8J0G4"/>
<organism evidence="2 3">
    <name type="scientific">Trinickia violacea</name>
    <dbReference type="NCBI Taxonomy" id="2571746"/>
    <lineage>
        <taxon>Bacteria</taxon>
        <taxon>Pseudomonadati</taxon>
        <taxon>Pseudomonadota</taxon>
        <taxon>Betaproteobacteria</taxon>
        <taxon>Burkholderiales</taxon>
        <taxon>Burkholderiaceae</taxon>
        <taxon>Trinickia</taxon>
    </lineage>
</organism>
<dbReference type="Proteomes" id="UP000298656">
    <property type="component" value="Chromosome 2"/>
</dbReference>
<evidence type="ECO:0000313" key="3">
    <source>
        <dbReference type="Proteomes" id="UP000298656"/>
    </source>
</evidence>
<gene>
    <name evidence="2" type="ORF">FAZ95_36390</name>
</gene>
<dbReference type="KEGG" id="tvl:FAZ95_36390"/>
<dbReference type="OrthoDB" id="9105922at2"/>
<accession>A0A4P8J0G4</accession>
<feature type="region of interest" description="Disordered" evidence="1">
    <location>
        <begin position="52"/>
        <end position="103"/>
    </location>
</feature>
<evidence type="ECO:0000313" key="2">
    <source>
        <dbReference type="EMBL" id="QCP54411.1"/>
    </source>
</evidence>
<protein>
    <submittedName>
        <fullName evidence="2">Uncharacterized protein</fullName>
    </submittedName>
</protein>
<dbReference type="EMBL" id="CP040078">
    <property type="protein sequence ID" value="QCP54411.1"/>
    <property type="molecule type" value="Genomic_DNA"/>
</dbReference>
<sequence length="103" mass="10996">MRGSSPAAAARRREQARCSAIFATHAASRNPQLAARLAFNTRLPRREAIAVLEASPSPPPPAHNRAANNPRVGPGSSTEALSPQAISAGWDRAIEQINPRRAR</sequence>
<dbReference type="RefSeq" id="WP_137337178.1">
    <property type="nucleotide sequence ID" value="NZ_CP040078.1"/>
</dbReference>
<proteinExistence type="predicted"/>
<evidence type="ECO:0000256" key="1">
    <source>
        <dbReference type="SAM" id="MobiDB-lite"/>
    </source>
</evidence>
<name>A0A4P8J0G4_9BURK</name>
<keyword evidence="3" id="KW-1185">Reference proteome</keyword>
<reference evidence="2 3" key="1">
    <citation type="submission" date="2019-05" db="EMBL/GenBank/DDBJ databases">
        <title>Burkholderia sp. DHOD12, isolated from subtropical forest soil.</title>
        <authorList>
            <person name="Gao Z.-H."/>
            <person name="Qiu L.-H."/>
        </authorList>
    </citation>
    <scope>NUCLEOTIDE SEQUENCE [LARGE SCALE GENOMIC DNA]</scope>
    <source>
        <strain evidence="2 3">DHOD12</strain>
    </source>
</reference>
<feature type="compositionally biased region" description="Polar residues" evidence="1">
    <location>
        <begin position="75"/>
        <end position="85"/>
    </location>
</feature>